<dbReference type="EMBL" id="JH711575">
    <property type="protein sequence ID" value="EIW84336.1"/>
    <property type="molecule type" value="Genomic_DNA"/>
</dbReference>
<keyword evidence="3" id="KW-1185">Reference proteome</keyword>
<dbReference type="KEGG" id="cput:CONPUDRAFT_120104"/>
<evidence type="ECO:0000259" key="1">
    <source>
        <dbReference type="Pfam" id="PF18803"/>
    </source>
</evidence>
<dbReference type="GeneID" id="19199524"/>
<dbReference type="Pfam" id="PF18803">
    <property type="entry name" value="CxC2"/>
    <property type="match status" value="1"/>
</dbReference>
<organism evidence="2 3">
    <name type="scientific">Coniophora puteana (strain RWD-64-598)</name>
    <name type="common">Brown rot fungus</name>
    <dbReference type="NCBI Taxonomy" id="741705"/>
    <lineage>
        <taxon>Eukaryota</taxon>
        <taxon>Fungi</taxon>
        <taxon>Dikarya</taxon>
        <taxon>Basidiomycota</taxon>
        <taxon>Agaricomycotina</taxon>
        <taxon>Agaricomycetes</taxon>
        <taxon>Agaricomycetidae</taxon>
        <taxon>Boletales</taxon>
        <taxon>Coniophorineae</taxon>
        <taxon>Coniophoraceae</taxon>
        <taxon>Coniophora</taxon>
    </lineage>
</organism>
<evidence type="ECO:0000313" key="3">
    <source>
        <dbReference type="Proteomes" id="UP000053558"/>
    </source>
</evidence>
<feature type="domain" description="CxC2-like cysteine cluster KDZ transposase-associated" evidence="1">
    <location>
        <begin position="81"/>
        <end position="187"/>
    </location>
</feature>
<dbReference type="AlphaFoldDB" id="A0A5M3MZ78"/>
<name>A0A5M3MZ78_CONPW</name>
<protein>
    <recommendedName>
        <fullName evidence="1">CxC2-like cysteine cluster KDZ transposase-associated domain-containing protein</fullName>
    </recommendedName>
</protein>
<sequence>MKKWKPFRSLFLQELIRHDGRGDHIGDAHCPRCGVGVPNYRCIDCHGGIMYCDSCMVQKHTEAPLHRVKKWNGAYFEQTSLRTLGLRVQLGHPPGTRCMKPKAALKDDFVVVHVNGIHQVGVDYCDCESITGEMEQLLRARWFPATVDEPKTAATFEVLEQFHILSLESKSSSYEFYQSLARLTDNTVEGKQPKDRYEAFMRIMRQWRHLKMLKRAGRGHVEADIDATPERSCALECPACPHPGKNLPDNWDQASPLKSWLYACFVAIDANFRLKRRLVSSEESDPSLGDGLAYVVKEGPYKSWLSSEPDLAQARSSCSSHKAVSMANTKASQGLAATGVGTIDCARHNMKLPGGVGDLQKGERYINMDYLLFSALRDTRLRVFNISYDICCQWHKNLGKRVQKLPSHIAFEMFARTFHFLVPKFHLPAHISSCRTRFSFHYTVGVGMTDGEAPERGWANINPVATSIKEMGPGHRKDTLDDHFGDWNWKKIVGLGETLGRKLTRAITQRSWHTGDLEDMEQRVSAETISEWRREVESWEITQTDPNPYESRTQNLTLLDVRLALAKREAKEISRGSPLIHSDITPGALIAAGIDIEAQQHDKVNVQNRANTLRIRIDNWVKSQAIHIPAVVMQRALSDSSRSDAPEKFTLWLPSELPARAACSDKLREIEWDLRTAQAMDALSDIRQLLQYRSYLFKYKDRHLRGQTSNTRALSTIKGVEAKTDGHRDTYRAAHRALSRLKPLLRKPALPHGLRVLRDQDIRAMPEKEGGEAEGSRRISWIWIASSALEDGSDESLHDRIRTEWCKARARTKRWSEEVELLLEEMRRTISYFSWQASMWDKYASSQLDRTDVDQEGSRAYAIRQAALRRSLAGRFVDRWKGPVSELSTATAPIETVD</sequence>
<evidence type="ECO:0000313" key="2">
    <source>
        <dbReference type="EMBL" id="EIW84336.1"/>
    </source>
</evidence>
<dbReference type="InterPro" id="IPR040521">
    <property type="entry name" value="KDZ"/>
</dbReference>
<dbReference type="PANTHER" id="PTHR33096:SF1">
    <property type="entry name" value="CXC1-LIKE CYSTEINE CLUSTER ASSOCIATED WITH KDZ TRANSPOSASES DOMAIN-CONTAINING PROTEIN"/>
    <property type="match status" value="1"/>
</dbReference>
<gene>
    <name evidence="2" type="ORF">CONPUDRAFT_120104</name>
</gene>
<dbReference type="Pfam" id="PF18758">
    <property type="entry name" value="KDZ"/>
    <property type="match status" value="1"/>
</dbReference>
<dbReference type="RefSeq" id="XP_007766060.1">
    <property type="nucleotide sequence ID" value="XM_007767870.1"/>
</dbReference>
<accession>A0A5M3MZ78</accession>
<comment type="caution">
    <text evidence="2">The sequence shown here is derived from an EMBL/GenBank/DDBJ whole genome shotgun (WGS) entry which is preliminary data.</text>
</comment>
<dbReference type="PANTHER" id="PTHR33096">
    <property type="entry name" value="CXC2 DOMAIN-CONTAINING PROTEIN"/>
    <property type="match status" value="1"/>
</dbReference>
<reference evidence="3" key="1">
    <citation type="journal article" date="2012" name="Science">
        <title>The Paleozoic origin of enzymatic lignin decomposition reconstructed from 31 fungal genomes.</title>
        <authorList>
            <person name="Floudas D."/>
            <person name="Binder M."/>
            <person name="Riley R."/>
            <person name="Barry K."/>
            <person name="Blanchette R.A."/>
            <person name="Henrissat B."/>
            <person name="Martinez A.T."/>
            <person name="Otillar R."/>
            <person name="Spatafora J.W."/>
            <person name="Yadav J.S."/>
            <person name="Aerts A."/>
            <person name="Benoit I."/>
            <person name="Boyd A."/>
            <person name="Carlson A."/>
            <person name="Copeland A."/>
            <person name="Coutinho P.M."/>
            <person name="de Vries R.P."/>
            <person name="Ferreira P."/>
            <person name="Findley K."/>
            <person name="Foster B."/>
            <person name="Gaskell J."/>
            <person name="Glotzer D."/>
            <person name="Gorecki P."/>
            <person name="Heitman J."/>
            <person name="Hesse C."/>
            <person name="Hori C."/>
            <person name="Igarashi K."/>
            <person name="Jurgens J.A."/>
            <person name="Kallen N."/>
            <person name="Kersten P."/>
            <person name="Kohler A."/>
            <person name="Kuees U."/>
            <person name="Kumar T.K.A."/>
            <person name="Kuo A."/>
            <person name="LaButti K."/>
            <person name="Larrondo L.F."/>
            <person name="Lindquist E."/>
            <person name="Ling A."/>
            <person name="Lombard V."/>
            <person name="Lucas S."/>
            <person name="Lundell T."/>
            <person name="Martin R."/>
            <person name="McLaughlin D.J."/>
            <person name="Morgenstern I."/>
            <person name="Morin E."/>
            <person name="Murat C."/>
            <person name="Nagy L.G."/>
            <person name="Nolan M."/>
            <person name="Ohm R.A."/>
            <person name="Patyshakuliyeva A."/>
            <person name="Rokas A."/>
            <person name="Ruiz-Duenas F.J."/>
            <person name="Sabat G."/>
            <person name="Salamov A."/>
            <person name="Samejima M."/>
            <person name="Schmutz J."/>
            <person name="Slot J.C."/>
            <person name="St John F."/>
            <person name="Stenlid J."/>
            <person name="Sun H."/>
            <person name="Sun S."/>
            <person name="Syed K."/>
            <person name="Tsang A."/>
            <person name="Wiebenga A."/>
            <person name="Young D."/>
            <person name="Pisabarro A."/>
            <person name="Eastwood D.C."/>
            <person name="Martin F."/>
            <person name="Cullen D."/>
            <person name="Grigoriev I.V."/>
            <person name="Hibbett D.S."/>
        </authorList>
    </citation>
    <scope>NUCLEOTIDE SEQUENCE [LARGE SCALE GENOMIC DNA]</scope>
    <source>
        <strain evidence="3">RWD-64-598 SS2</strain>
    </source>
</reference>
<proteinExistence type="predicted"/>
<dbReference type="Proteomes" id="UP000053558">
    <property type="component" value="Unassembled WGS sequence"/>
</dbReference>
<dbReference type="InterPro" id="IPR041457">
    <property type="entry name" value="CxC2_KDZ-assoc"/>
</dbReference>
<dbReference type="OrthoDB" id="3235114at2759"/>
<dbReference type="OMA" id="INTWREY"/>